<dbReference type="InterPro" id="IPR050769">
    <property type="entry name" value="NAT_camello-type"/>
</dbReference>
<dbReference type="EMBL" id="SNYV01000013">
    <property type="protein sequence ID" value="TDQ77891.1"/>
    <property type="molecule type" value="Genomic_DNA"/>
</dbReference>
<sequence>MKPLKIKSIDNSYSTQAINLIIEIQQNEFRTSITINDQPDLFEIEDYYMQKGGNFWGAFIENELVGTIALANFGNSNGAVRKMFVKESFRGKELGIAQELLNELISFSSAHNITDLYLGTIDVFKAAQRFYERNNFTIINKEELPVSFPLMNADNLFYHLNIK</sequence>
<accession>A0A4R6WHS0</accession>
<dbReference type="InterPro" id="IPR000182">
    <property type="entry name" value="GNAT_dom"/>
</dbReference>
<dbReference type="Pfam" id="PF00583">
    <property type="entry name" value="Acetyltransf_1"/>
    <property type="match status" value="1"/>
</dbReference>
<evidence type="ECO:0000313" key="3">
    <source>
        <dbReference type="EMBL" id="TDQ77891.1"/>
    </source>
</evidence>
<proteinExistence type="predicted"/>
<evidence type="ECO:0000259" key="2">
    <source>
        <dbReference type="PROSITE" id="PS51186"/>
    </source>
</evidence>
<organism evidence="3 4">
    <name type="scientific">Sphingobacterium yanglingense</name>
    <dbReference type="NCBI Taxonomy" id="1437280"/>
    <lineage>
        <taxon>Bacteria</taxon>
        <taxon>Pseudomonadati</taxon>
        <taxon>Bacteroidota</taxon>
        <taxon>Sphingobacteriia</taxon>
        <taxon>Sphingobacteriales</taxon>
        <taxon>Sphingobacteriaceae</taxon>
        <taxon>Sphingobacterium</taxon>
    </lineage>
</organism>
<dbReference type="GO" id="GO:0008080">
    <property type="term" value="F:N-acetyltransferase activity"/>
    <property type="evidence" value="ECO:0007669"/>
    <property type="project" value="InterPro"/>
</dbReference>
<dbReference type="SUPFAM" id="SSF55729">
    <property type="entry name" value="Acyl-CoA N-acyltransferases (Nat)"/>
    <property type="match status" value="1"/>
</dbReference>
<dbReference type="Gene3D" id="3.40.630.30">
    <property type="match status" value="1"/>
</dbReference>
<dbReference type="PANTHER" id="PTHR13947">
    <property type="entry name" value="GNAT FAMILY N-ACETYLTRANSFERASE"/>
    <property type="match status" value="1"/>
</dbReference>
<protein>
    <submittedName>
        <fullName evidence="3">Acetyltransferase (GNAT) family protein</fullName>
    </submittedName>
</protein>
<dbReference type="PANTHER" id="PTHR13947:SF37">
    <property type="entry name" value="LD18367P"/>
    <property type="match status" value="1"/>
</dbReference>
<dbReference type="PROSITE" id="PS51186">
    <property type="entry name" value="GNAT"/>
    <property type="match status" value="1"/>
</dbReference>
<keyword evidence="4" id="KW-1185">Reference proteome</keyword>
<name>A0A4R6WHS0_9SPHI</name>
<comment type="caution">
    <text evidence="3">The sequence shown here is derived from an EMBL/GenBank/DDBJ whole genome shotgun (WGS) entry which is preliminary data.</text>
</comment>
<dbReference type="RefSeq" id="WP_133584162.1">
    <property type="nucleotide sequence ID" value="NZ_SNYV01000013.1"/>
</dbReference>
<dbReference type="AlphaFoldDB" id="A0A4R6WHS0"/>
<keyword evidence="1 3" id="KW-0808">Transferase</keyword>
<evidence type="ECO:0000256" key="1">
    <source>
        <dbReference type="ARBA" id="ARBA00022679"/>
    </source>
</evidence>
<dbReference type="OrthoDB" id="9799681at2"/>
<dbReference type="Proteomes" id="UP000295292">
    <property type="component" value="Unassembled WGS sequence"/>
</dbReference>
<evidence type="ECO:0000313" key="4">
    <source>
        <dbReference type="Proteomes" id="UP000295292"/>
    </source>
</evidence>
<reference evidence="3 4" key="1">
    <citation type="submission" date="2019-03" db="EMBL/GenBank/DDBJ databases">
        <title>Genomic Encyclopedia of Archaeal and Bacterial Type Strains, Phase II (KMG-II): from individual species to whole genera.</title>
        <authorList>
            <person name="Goeker M."/>
        </authorList>
    </citation>
    <scope>NUCLEOTIDE SEQUENCE [LARGE SCALE GENOMIC DNA]</scope>
    <source>
        <strain evidence="3 4">DSM 28353</strain>
    </source>
</reference>
<feature type="domain" description="N-acetyltransferase" evidence="2">
    <location>
        <begin position="4"/>
        <end position="163"/>
    </location>
</feature>
<dbReference type="InterPro" id="IPR016181">
    <property type="entry name" value="Acyl_CoA_acyltransferase"/>
</dbReference>
<gene>
    <name evidence="3" type="ORF">CLV99_1860</name>
</gene>
<dbReference type="CDD" id="cd04301">
    <property type="entry name" value="NAT_SF"/>
    <property type="match status" value="1"/>
</dbReference>